<evidence type="ECO:0000256" key="1">
    <source>
        <dbReference type="ARBA" id="ARBA00004141"/>
    </source>
</evidence>
<keyword evidence="8" id="KW-1185">Reference proteome</keyword>
<keyword evidence="5 6" id="KW-0472">Membrane</keyword>
<dbReference type="STRING" id="307972.A0A2G8KBI9"/>
<dbReference type="GO" id="GO:0005789">
    <property type="term" value="C:endoplasmic reticulum membrane"/>
    <property type="evidence" value="ECO:0007669"/>
    <property type="project" value="TreeGrafter"/>
</dbReference>
<name>A0A2G8KBI9_STIJA</name>
<dbReference type="InterPro" id="IPR040176">
    <property type="entry name" value="RNF121/RNF175"/>
</dbReference>
<sequence>MRIEHQRMHEKHKGHEAMHLEMMLVLLLTLFVAQVFLVQWKKRHFKSYQTVTLLGMWMIPVIFCIKLGWWRFIYIWIVWSVVNAYISYKATRKLLPGTTPRLVYRWFNFIYKISYGLGLAGYMIMMATVFGLNLLLLIRPEKCFDVGLLLIFYGLYYGVLGRDFAEICSESMASHIGYYTKSGLPGKALDVNICAICGNQMSIPYEEDDVSEKIFELTCHHR</sequence>
<dbReference type="GO" id="GO:0046872">
    <property type="term" value="F:metal ion binding"/>
    <property type="evidence" value="ECO:0007669"/>
    <property type="project" value="UniProtKB-KW"/>
</dbReference>
<evidence type="ECO:0000256" key="6">
    <source>
        <dbReference type="SAM" id="Phobius"/>
    </source>
</evidence>
<comment type="caution">
    <text evidence="7">The sequence shown here is derived from an EMBL/GenBank/DDBJ whole genome shotgun (WGS) entry which is preliminary data.</text>
</comment>
<evidence type="ECO:0000256" key="3">
    <source>
        <dbReference type="ARBA" id="ARBA00022723"/>
    </source>
</evidence>
<evidence type="ECO:0000256" key="4">
    <source>
        <dbReference type="ARBA" id="ARBA00022989"/>
    </source>
</evidence>
<feature type="transmembrane region" description="Helical" evidence="6">
    <location>
        <begin position="46"/>
        <end position="65"/>
    </location>
</feature>
<evidence type="ECO:0000313" key="7">
    <source>
        <dbReference type="EMBL" id="PIK45374.1"/>
    </source>
</evidence>
<feature type="transmembrane region" description="Helical" evidence="6">
    <location>
        <begin position="20"/>
        <end position="40"/>
    </location>
</feature>
<feature type="transmembrane region" description="Helical" evidence="6">
    <location>
        <begin position="110"/>
        <end position="136"/>
    </location>
</feature>
<gene>
    <name evidence="7" type="ORF">BSL78_17756</name>
</gene>
<comment type="subcellular location">
    <subcellularLocation>
        <location evidence="1">Membrane</location>
        <topology evidence="1">Multi-pass membrane protein</topology>
    </subcellularLocation>
</comment>
<keyword evidence="3" id="KW-0479">Metal-binding</keyword>
<dbReference type="AlphaFoldDB" id="A0A2G8KBI9"/>
<evidence type="ECO:0008006" key="9">
    <source>
        <dbReference type="Google" id="ProtNLM"/>
    </source>
</evidence>
<dbReference type="GO" id="GO:0061630">
    <property type="term" value="F:ubiquitin protein ligase activity"/>
    <property type="evidence" value="ECO:0007669"/>
    <property type="project" value="TreeGrafter"/>
</dbReference>
<dbReference type="Proteomes" id="UP000230750">
    <property type="component" value="Unassembled WGS sequence"/>
</dbReference>
<dbReference type="EMBL" id="MRZV01000716">
    <property type="protein sequence ID" value="PIK45374.1"/>
    <property type="molecule type" value="Genomic_DNA"/>
</dbReference>
<organism evidence="7 8">
    <name type="scientific">Stichopus japonicus</name>
    <name type="common">Sea cucumber</name>
    <dbReference type="NCBI Taxonomy" id="307972"/>
    <lineage>
        <taxon>Eukaryota</taxon>
        <taxon>Metazoa</taxon>
        <taxon>Echinodermata</taxon>
        <taxon>Eleutherozoa</taxon>
        <taxon>Echinozoa</taxon>
        <taxon>Holothuroidea</taxon>
        <taxon>Aspidochirotacea</taxon>
        <taxon>Aspidochirotida</taxon>
        <taxon>Stichopodidae</taxon>
        <taxon>Apostichopus</taxon>
    </lineage>
</organism>
<reference evidence="7 8" key="1">
    <citation type="journal article" date="2017" name="PLoS Biol.">
        <title>The sea cucumber genome provides insights into morphological evolution and visceral regeneration.</title>
        <authorList>
            <person name="Zhang X."/>
            <person name="Sun L."/>
            <person name="Yuan J."/>
            <person name="Sun Y."/>
            <person name="Gao Y."/>
            <person name="Zhang L."/>
            <person name="Li S."/>
            <person name="Dai H."/>
            <person name="Hamel J.F."/>
            <person name="Liu C."/>
            <person name="Yu Y."/>
            <person name="Liu S."/>
            <person name="Lin W."/>
            <person name="Guo K."/>
            <person name="Jin S."/>
            <person name="Xu P."/>
            <person name="Storey K.B."/>
            <person name="Huan P."/>
            <person name="Zhang T."/>
            <person name="Zhou Y."/>
            <person name="Zhang J."/>
            <person name="Lin C."/>
            <person name="Li X."/>
            <person name="Xing L."/>
            <person name="Huo D."/>
            <person name="Sun M."/>
            <person name="Wang L."/>
            <person name="Mercier A."/>
            <person name="Li F."/>
            <person name="Yang H."/>
            <person name="Xiang J."/>
        </authorList>
    </citation>
    <scope>NUCLEOTIDE SEQUENCE [LARGE SCALE GENOMIC DNA]</scope>
    <source>
        <strain evidence="7">Shaxun</strain>
        <tissue evidence="7">Muscle</tissue>
    </source>
</reference>
<evidence type="ECO:0000256" key="2">
    <source>
        <dbReference type="ARBA" id="ARBA00022692"/>
    </source>
</evidence>
<evidence type="ECO:0000256" key="5">
    <source>
        <dbReference type="ARBA" id="ARBA00023136"/>
    </source>
</evidence>
<dbReference type="GO" id="GO:0000139">
    <property type="term" value="C:Golgi membrane"/>
    <property type="evidence" value="ECO:0007669"/>
    <property type="project" value="TreeGrafter"/>
</dbReference>
<evidence type="ECO:0000313" key="8">
    <source>
        <dbReference type="Proteomes" id="UP000230750"/>
    </source>
</evidence>
<dbReference type="PANTHER" id="PTHR13407:SF0">
    <property type="entry name" value="FI05221P"/>
    <property type="match status" value="1"/>
</dbReference>
<feature type="transmembrane region" description="Helical" evidence="6">
    <location>
        <begin position="143"/>
        <end position="160"/>
    </location>
</feature>
<proteinExistence type="predicted"/>
<protein>
    <recommendedName>
        <fullName evidence="9">RING finger protein</fullName>
    </recommendedName>
</protein>
<keyword evidence="2 6" id="KW-0812">Transmembrane</keyword>
<dbReference type="OrthoDB" id="446635at2759"/>
<keyword evidence="4 6" id="KW-1133">Transmembrane helix</keyword>
<dbReference type="PANTHER" id="PTHR13407">
    <property type="entry name" value="RNF121 PROTEIN"/>
    <property type="match status" value="1"/>
</dbReference>
<accession>A0A2G8KBI9</accession>
<dbReference type="GO" id="GO:0036503">
    <property type="term" value="P:ERAD pathway"/>
    <property type="evidence" value="ECO:0007669"/>
    <property type="project" value="TreeGrafter"/>
</dbReference>